<dbReference type="Proteomes" id="UP001163603">
    <property type="component" value="Chromosome 2"/>
</dbReference>
<protein>
    <submittedName>
        <fullName evidence="1">Uncharacterized protein</fullName>
    </submittedName>
</protein>
<comment type="caution">
    <text evidence="1">The sequence shown here is derived from an EMBL/GenBank/DDBJ whole genome shotgun (WGS) entry which is preliminary data.</text>
</comment>
<evidence type="ECO:0000313" key="2">
    <source>
        <dbReference type="Proteomes" id="UP001163603"/>
    </source>
</evidence>
<keyword evidence="2" id="KW-1185">Reference proteome</keyword>
<organism evidence="1 2">
    <name type="scientific">Pistacia integerrima</name>
    <dbReference type="NCBI Taxonomy" id="434235"/>
    <lineage>
        <taxon>Eukaryota</taxon>
        <taxon>Viridiplantae</taxon>
        <taxon>Streptophyta</taxon>
        <taxon>Embryophyta</taxon>
        <taxon>Tracheophyta</taxon>
        <taxon>Spermatophyta</taxon>
        <taxon>Magnoliopsida</taxon>
        <taxon>eudicotyledons</taxon>
        <taxon>Gunneridae</taxon>
        <taxon>Pentapetalae</taxon>
        <taxon>rosids</taxon>
        <taxon>malvids</taxon>
        <taxon>Sapindales</taxon>
        <taxon>Anacardiaceae</taxon>
        <taxon>Pistacia</taxon>
    </lineage>
</organism>
<gene>
    <name evidence="1" type="ORF">Pint_15328</name>
</gene>
<evidence type="ECO:0000313" key="1">
    <source>
        <dbReference type="EMBL" id="KAJ0049210.1"/>
    </source>
</evidence>
<accession>A0ACC0ZFI8</accession>
<name>A0ACC0ZFI8_9ROSI</name>
<proteinExistence type="predicted"/>
<dbReference type="EMBL" id="CM047737">
    <property type="protein sequence ID" value="KAJ0049210.1"/>
    <property type="molecule type" value="Genomic_DNA"/>
</dbReference>
<sequence>MLSASSRVIPQSVANGSTQISSQQPSIHCLGNEFLEVESELQSNHSVVSDTGNYFATNTSTLEVEPGLPSNHNLFHDPFAPITSSIVRMRMAYGCF</sequence>
<reference evidence="2" key="1">
    <citation type="journal article" date="2023" name="G3 (Bethesda)">
        <title>Genome assembly and association tests identify interacting loci associated with vigor, precocity, and sex in interspecific pistachio rootstocks.</title>
        <authorList>
            <person name="Palmer W."/>
            <person name="Jacygrad E."/>
            <person name="Sagayaradj S."/>
            <person name="Cavanaugh K."/>
            <person name="Han R."/>
            <person name="Bertier L."/>
            <person name="Beede B."/>
            <person name="Kafkas S."/>
            <person name="Golino D."/>
            <person name="Preece J."/>
            <person name="Michelmore R."/>
        </authorList>
    </citation>
    <scope>NUCLEOTIDE SEQUENCE [LARGE SCALE GENOMIC DNA]</scope>
</reference>